<reference evidence="2 3" key="1">
    <citation type="submission" date="2016-07" db="EMBL/GenBank/DDBJ databases">
        <title>Pervasive Adenine N6-methylation of Active Genes in Fungi.</title>
        <authorList>
            <consortium name="DOE Joint Genome Institute"/>
            <person name="Mondo S.J."/>
            <person name="Dannebaum R.O."/>
            <person name="Kuo R.C."/>
            <person name="Labutti K."/>
            <person name="Haridas S."/>
            <person name="Kuo A."/>
            <person name="Salamov A."/>
            <person name="Ahrendt S.R."/>
            <person name="Lipzen A."/>
            <person name="Sullivan W."/>
            <person name="Andreopoulos W.B."/>
            <person name="Clum A."/>
            <person name="Lindquist E."/>
            <person name="Daum C."/>
            <person name="Ramamoorthy G.K."/>
            <person name="Gryganskyi A."/>
            <person name="Culley D."/>
            <person name="Magnuson J.K."/>
            <person name="James T.Y."/>
            <person name="O'Malley M.A."/>
            <person name="Stajich J.E."/>
            <person name="Spatafora J.W."/>
            <person name="Visel A."/>
            <person name="Grigoriev I.V."/>
        </authorList>
    </citation>
    <scope>NUCLEOTIDE SEQUENCE [LARGE SCALE GENOMIC DNA]</scope>
    <source>
        <strain evidence="2 3">NRRL 3301</strain>
    </source>
</reference>
<accession>A0A1X2GSS3</accession>
<sequence length="115" mass="13254">MILCRQFVGGHLRIFAQVQGIDHEFKKNGLEIIGYARKSPSNSDSTTRLRLSQKMINNLRDRSLEDKIYVSTSSHASSPFNERDSNEINEVMQKLEGVTGNKYPRQKVHNMQNHH</sequence>
<dbReference type="Proteomes" id="UP000242146">
    <property type="component" value="Unassembled WGS sequence"/>
</dbReference>
<evidence type="ECO:0000313" key="3">
    <source>
        <dbReference type="Proteomes" id="UP000242146"/>
    </source>
</evidence>
<feature type="compositionally biased region" description="Basic residues" evidence="1">
    <location>
        <begin position="104"/>
        <end position="115"/>
    </location>
</feature>
<keyword evidence="3" id="KW-1185">Reference proteome</keyword>
<evidence type="ECO:0000256" key="1">
    <source>
        <dbReference type="SAM" id="MobiDB-lite"/>
    </source>
</evidence>
<comment type="caution">
    <text evidence="2">The sequence shown here is derived from an EMBL/GenBank/DDBJ whole genome shotgun (WGS) entry which is preliminary data.</text>
</comment>
<gene>
    <name evidence="2" type="ORF">DM01DRAFT_1332697</name>
</gene>
<organism evidence="2 3">
    <name type="scientific">Hesseltinella vesiculosa</name>
    <dbReference type="NCBI Taxonomy" id="101127"/>
    <lineage>
        <taxon>Eukaryota</taxon>
        <taxon>Fungi</taxon>
        <taxon>Fungi incertae sedis</taxon>
        <taxon>Mucoromycota</taxon>
        <taxon>Mucoromycotina</taxon>
        <taxon>Mucoromycetes</taxon>
        <taxon>Mucorales</taxon>
        <taxon>Cunninghamellaceae</taxon>
        <taxon>Hesseltinella</taxon>
    </lineage>
</organism>
<feature type="region of interest" description="Disordered" evidence="1">
    <location>
        <begin position="96"/>
        <end position="115"/>
    </location>
</feature>
<dbReference type="OrthoDB" id="2286136at2759"/>
<dbReference type="AlphaFoldDB" id="A0A1X2GSS3"/>
<evidence type="ECO:0000313" key="2">
    <source>
        <dbReference type="EMBL" id="ORX60554.1"/>
    </source>
</evidence>
<name>A0A1X2GSS3_9FUNG</name>
<protein>
    <submittedName>
        <fullName evidence="2">Uncharacterized protein</fullName>
    </submittedName>
</protein>
<dbReference type="EMBL" id="MCGT01000004">
    <property type="protein sequence ID" value="ORX60554.1"/>
    <property type="molecule type" value="Genomic_DNA"/>
</dbReference>
<proteinExistence type="predicted"/>